<evidence type="ECO:0000313" key="3">
    <source>
        <dbReference type="Proteomes" id="UP000314294"/>
    </source>
</evidence>
<keyword evidence="3" id="KW-1185">Reference proteome</keyword>
<protein>
    <submittedName>
        <fullName evidence="2">Uncharacterized protein</fullName>
    </submittedName>
</protein>
<name>A0A4Z2IH79_9TELE</name>
<dbReference type="AlphaFoldDB" id="A0A4Z2IH79"/>
<feature type="compositionally biased region" description="Polar residues" evidence="1">
    <location>
        <begin position="47"/>
        <end position="60"/>
    </location>
</feature>
<reference evidence="2 3" key="1">
    <citation type="submission" date="2019-03" db="EMBL/GenBank/DDBJ databases">
        <title>First draft genome of Liparis tanakae, snailfish: a comprehensive survey of snailfish specific genes.</title>
        <authorList>
            <person name="Kim W."/>
            <person name="Song I."/>
            <person name="Jeong J.-H."/>
            <person name="Kim D."/>
            <person name="Kim S."/>
            <person name="Ryu S."/>
            <person name="Song J.Y."/>
            <person name="Lee S.K."/>
        </authorList>
    </citation>
    <scope>NUCLEOTIDE SEQUENCE [LARGE SCALE GENOMIC DNA]</scope>
    <source>
        <tissue evidence="2">Muscle</tissue>
    </source>
</reference>
<feature type="region of interest" description="Disordered" evidence="1">
    <location>
        <begin position="1"/>
        <end position="93"/>
    </location>
</feature>
<organism evidence="2 3">
    <name type="scientific">Liparis tanakae</name>
    <name type="common">Tanaka's snailfish</name>
    <dbReference type="NCBI Taxonomy" id="230148"/>
    <lineage>
        <taxon>Eukaryota</taxon>
        <taxon>Metazoa</taxon>
        <taxon>Chordata</taxon>
        <taxon>Craniata</taxon>
        <taxon>Vertebrata</taxon>
        <taxon>Euteleostomi</taxon>
        <taxon>Actinopterygii</taxon>
        <taxon>Neopterygii</taxon>
        <taxon>Teleostei</taxon>
        <taxon>Neoteleostei</taxon>
        <taxon>Acanthomorphata</taxon>
        <taxon>Eupercaria</taxon>
        <taxon>Perciformes</taxon>
        <taxon>Cottioidei</taxon>
        <taxon>Cottales</taxon>
        <taxon>Liparidae</taxon>
        <taxon>Liparis</taxon>
    </lineage>
</organism>
<accession>A0A4Z2IH79</accession>
<gene>
    <name evidence="2" type="ORF">EYF80_012867</name>
</gene>
<sequence length="93" mass="10019">MNAELGMHCSPSAGDSTDMRASEAQRRVEGGSCTPPRADKTTAFDPASSTSELGKQQQMDINKMDVNMIPTAQERHVCGPTETKPNKPKQSVL</sequence>
<feature type="compositionally biased region" description="Basic and acidic residues" evidence="1">
    <location>
        <begin position="17"/>
        <end position="29"/>
    </location>
</feature>
<dbReference type="Proteomes" id="UP000314294">
    <property type="component" value="Unassembled WGS sequence"/>
</dbReference>
<proteinExistence type="predicted"/>
<evidence type="ECO:0000313" key="2">
    <source>
        <dbReference type="EMBL" id="TNN76814.1"/>
    </source>
</evidence>
<comment type="caution">
    <text evidence="2">The sequence shown here is derived from an EMBL/GenBank/DDBJ whole genome shotgun (WGS) entry which is preliminary data.</text>
</comment>
<dbReference type="EMBL" id="SRLO01000089">
    <property type="protein sequence ID" value="TNN76814.1"/>
    <property type="molecule type" value="Genomic_DNA"/>
</dbReference>
<evidence type="ECO:0000256" key="1">
    <source>
        <dbReference type="SAM" id="MobiDB-lite"/>
    </source>
</evidence>